<keyword evidence="2" id="KW-0805">Transcription regulation</keyword>
<evidence type="ECO:0000256" key="4">
    <source>
        <dbReference type="ARBA" id="ARBA00023163"/>
    </source>
</evidence>
<dbReference type="Pfam" id="PF04198">
    <property type="entry name" value="Sugar-bind"/>
    <property type="match status" value="1"/>
</dbReference>
<dbReference type="GO" id="GO:0003677">
    <property type="term" value="F:DNA binding"/>
    <property type="evidence" value="ECO:0007669"/>
    <property type="project" value="UniProtKB-KW"/>
</dbReference>
<dbReference type="GO" id="GO:0030246">
    <property type="term" value="F:carbohydrate binding"/>
    <property type="evidence" value="ECO:0007669"/>
    <property type="project" value="InterPro"/>
</dbReference>
<dbReference type="EMBL" id="RJKN01000002">
    <property type="protein sequence ID" value="ROP44871.1"/>
    <property type="molecule type" value="Genomic_DNA"/>
</dbReference>
<feature type="domain" description="Sugar-binding" evidence="5">
    <location>
        <begin position="72"/>
        <end position="321"/>
    </location>
</feature>
<evidence type="ECO:0000256" key="1">
    <source>
        <dbReference type="ARBA" id="ARBA00010466"/>
    </source>
</evidence>
<dbReference type="AlphaFoldDB" id="A0A3N1HQV7"/>
<accession>A0A3N1HQV7</accession>
<dbReference type="InParanoid" id="A0A3N1HQV7"/>
<evidence type="ECO:0000256" key="2">
    <source>
        <dbReference type="ARBA" id="ARBA00023015"/>
    </source>
</evidence>
<dbReference type="RefSeq" id="WP_123379093.1">
    <property type="nucleotide sequence ID" value="NZ_RJKN01000002.1"/>
</dbReference>
<evidence type="ECO:0000256" key="3">
    <source>
        <dbReference type="ARBA" id="ARBA00023125"/>
    </source>
</evidence>
<comment type="similarity">
    <text evidence="1">Belongs to the SorC transcriptional regulatory family.</text>
</comment>
<dbReference type="InterPro" id="IPR036388">
    <property type="entry name" value="WH-like_DNA-bd_sf"/>
</dbReference>
<name>A0A3N1HQV7_9ACTN</name>
<keyword evidence="7" id="KW-1185">Reference proteome</keyword>
<dbReference type="Proteomes" id="UP000276232">
    <property type="component" value="Unassembled WGS sequence"/>
</dbReference>
<dbReference type="InterPro" id="IPR051054">
    <property type="entry name" value="SorC_transcr_regulators"/>
</dbReference>
<proteinExistence type="inferred from homology"/>
<dbReference type="PANTHER" id="PTHR34294">
    <property type="entry name" value="TRANSCRIPTIONAL REGULATOR-RELATED"/>
    <property type="match status" value="1"/>
</dbReference>
<dbReference type="PANTHER" id="PTHR34294:SF1">
    <property type="entry name" value="TRANSCRIPTIONAL REGULATOR LSRR"/>
    <property type="match status" value="1"/>
</dbReference>
<dbReference type="Gene3D" id="3.40.50.1360">
    <property type="match status" value="1"/>
</dbReference>
<evidence type="ECO:0000313" key="7">
    <source>
        <dbReference type="Proteomes" id="UP000276232"/>
    </source>
</evidence>
<evidence type="ECO:0000313" key="6">
    <source>
        <dbReference type="EMBL" id="ROP44871.1"/>
    </source>
</evidence>
<comment type="caution">
    <text evidence="6">The sequence shown here is derived from an EMBL/GenBank/DDBJ whole genome shotgun (WGS) entry which is preliminary data.</text>
</comment>
<dbReference type="InterPro" id="IPR037171">
    <property type="entry name" value="NagB/RpiA_transferase-like"/>
</dbReference>
<dbReference type="OrthoDB" id="186585at2"/>
<protein>
    <submittedName>
        <fullName evidence="6">DNA-binding transcriptional regulator LsrR (DeoR family)</fullName>
    </submittedName>
</protein>
<dbReference type="SUPFAM" id="SSF100950">
    <property type="entry name" value="NagB/RpiA/CoA transferase-like"/>
    <property type="match status" value="1"/>
</dbReference>
<organism evidence="6 7">
    <name type="scientific">Pseudokineococcus lusitanus</name>
    <dbReference type="NCBI Taxonomy" id="763993"/>
    <lineage>
        <taxon>Bacteria</taxon>
        <taxon>Bacillati</taxon>
        <taxon>Actinomycetota</taxon>
        <taxon>Actinomycetes</taxon>
        <taxon>Kineosporiales</taxon>
        <taxon>Kineosporiaceae</taxon>
        <taxon>Pseudokineococcus</taxon>
    </lineage>
</organism>
<sequence length="325" mass="33865">MTTTSEGAAGGAGRPTGGLSLAVAVARRVHLDGASKVQVAAELGITRFKVARLLDMAHEAGLVRTVVAAPAETDEALEQALRERYGLRHVVVTTDAGDDPAMARLRVGRLAAEWAEHVVADGDVVGLAWGRTMSVVHEHWRRRVAATFVQLAGSLVRADVDRNGPELVGSFARRSGGRAALFYAPLLVADATTATALRADPAVADALRQADELTKALVAVGAWSEGRSTVFDALPLDERNALRRAGVCAEVTGVLLDAEGRVVDDLADRTLAVTADQLRRADHVVALAVGVDRAVAVRAALRSGLVDGLVTHAALAAAVLAGDRA</sequence>
<keyword evidence="4" id="KW-0804">Transcription</keyword>
<dbReference type="Gene3D" id="1.10.10.10">
    <property type="entry name" value="Winged helix-like DNA-binding domain superfamily/Winged helix DNA-binding domain"/>
    <property type="match status" value="1"/>
</dbReference>
<reference evidence="6 7" key="1">
    <citation type="journal article" date="2015" name="Stand. Genomic Sci.">
        <title>Genomic Encyclopedia of Bacterial and Archaeal Type Strains, Phase III: the genomes of soil and plant-associated and newly described type strains.</title>
        <authorList>
            <person name="Whitman W.B."/>
            <person name="Woyke T."/>
            <person name="Klenk H.P."/>
            <person name="Zhou Y."/>
            <person name="Lilburn T.G."/>
            <person name="Beck B.J."/>
            <person name="De Vos P."/>
            <person name="Vandamme P."/>
            <person name="Eisen J.A."/>
            <person name="Garrity G."/>
            <person name="Hugenholtz P."/>
            <person name="Kyrpides N.C."/>
        </authorList>
    </citation>
    <scope>NUCLEOTIDE SEQUENCE [LARGE SCALE GENOMIC DNA]</scope>
    <source>
        <strain evidence="6 7">CECT 7306</strain>
    </source>
</reference>
<dbReference type="InterPro" id="IPR007324">
    <property type="entry name" value="Sugar-bd_dom_put"/>
</dbReference>
<gene>
    <name evidence="6" type="ORF">EDC03_1001</name>
</gene>
<keyword evidence="3 6" id="KW-0238">DNA-binding</keyword>
<evidence type="ECO:0000259" key="5">
    <source>
        <dbReference type="Pfam" id="PF04198"/>
    </source>
</evidence>